<comment type="subcellular location">
    <subcellularLocation>
        <location evidence="5">Cell membrane</location>
        <topology evidence="5">Multi-pass membrane protein</topology>
    </subcellularLocation>
    <subcellularLocation>
        <location evidence="1">Membrane</location>
        <topology evidence="1">Multi-pass membrane protein</topology>
    </subcellularLocation>
</comment>
<dbReference type="GO" id="GO:0065002">
    <property type="term" value="P:intracellular protein transmembrane transport"/>
    <property type="evidence" value="ECO:0007669"/>
    <property type="project" value="TreeGrafter"/>
</dbReference>
<keyword evidence="7" id="KW-1185">Reference proteome</keyword>
<dbReference type="PANTHER" id="PTHR30371">
    <property type="entry name" value="SEC-INDEPENDENT PROTEIN TRANSLOCASE PROTEIN TATC"/>
    <property type="match status" value="1"/>
</dbReference>
<evidence type="ECO:0000313" key="6">
    <source>
        <dbReference type="EMBL" id="MBF2735475.1"/>
    </source>
</evidence>
<dbReference type="HAMAP" id="MF_00902">
    <property type="entry name" value="TatC"/>
    <property type="match status" value="1"/>
</dbReference>
<feature type="transmembrane region" description="Helical" evidence="5">
    <location>
        <begin position="88"/>
        <end position="106"/>
    </location>
</feature>
<evidence type="ECO:0000256" key="1">
    <source>
        <dbReference type="ARBA" id="ARBA00004141"/>
    </source>
</evidence>
<comment type="similarity">
    <text evidence="5">Belongs to the TatC family.</text>
</comment>
<keyword evidence="5" id="KW-0653">Protein transport</keyword>
<dbReference type="PRINTS" id="PR01840">
    <property type="entry name" value="TATCFAMILY"/>
</dbReference>
<evidence type="ECO:0000256" key="2">
    <source>
        <dbReference type="ARBA" id="ARBA00022692"/>
    </source>
</evidence>
<dbReference type="GO" id="GO:0009977">
    <property type="term" value="F:proton motive force dependent protein transmembrane transporter activity"/>
    <property type="evidence" value="ECO:0007669"/>
    <property type="project" value="TreeGrafter"/>
</dbReference>
<keyword evidence="5" id="KW-1003">Cell membrane</keyword>
<keyword evidence="5" id="KW-0811">Translocation</keyword>
<dbReference type="Proteomes" id="UP000604381">
    <property type="component" value="Unassembled WGS sequence"/>
</dbReference>
<name>A0A930Y1K9_9GAMM</name>
<proteinExistence type="inferred from homology"/>
<comment type="subunit">
    <text evidence="5">The Tat system comprises two distinct complexes: a TatABC complex, containing multiple copies of TatA, TatB and TatC subunits, and a separate TatA complex, containing only TatA subunits. Substrates initially bind to the TatABC complex, which probably triggers association of the separate TatA complex to form the active translocon.</text>
</comment>
<comment type="function">
    <text evidence="5">Part of the twin-arginine translocation (Tat) system that transports large folded proteins containing a characteristic twin-arginine motif in their signal peptide across membranes. Together with TatB, TatC is part of a receptor directly interacting with Tat signal peptides.</text>
</comment>
<keyword evidence="2 5" id="KW-0812">Transmembrane</keyword>
<protein>
    <recommendedName>
        <fullName evidence="5">Sec-independent protein translocase protein TatC</fullName>
    </recommendedName>
</protein>
<accession>A0A930Y1K9</accession>
<reference evidence="6" key="1">
    <citation type="submission" date="2020-10" db="EMBL/GenBank/DDBJ databases">
        <title>An improved Amphimedon queenslandica hologenome assembly reveals how three proteobacterial symbionts can extend the metabolic phenotypic of their marine sponge host.</title>
        <authorList>
            <person name="Degnan B."/>
            <person name="Degnan S."/>
            <person name="Xiang X."/>
        </authorList>
    </citation>
    <scope>NUCLEOTIDE SEQUENCE</scope>
    <source>
        <strain evidence="6">AqS2</strain>
    </source>
</reference>
<dbReference type="GO" id="GO:0043953">
    <property type="term" value="P:protein transport by the Tat complex"/>
    <property type="evidence" value="ECO:0007669"/>
    <property type="project" value="UniProtKB-UniRule"/>
</dbReference>
<comment type="caution">
    <text evidence="6">The sequence shown here is derived from an EMBL/GenBank/DDBJ whole genome shotgun (WGS) entry which is preliminary data.</text>
</comment>
<dbReference type="AlphaFoldDB" id="A0A930Y1K9"/>
<evidence type="ECO:0000313" key="7">
    <source>
        <dbReference type="Proteomes" id="UP000604381"/>
    </source>
</evidence>
<feature type="transmembrane region" description="Helical" evidence="5">
    <location>
        <begin position="32"/>
        <end position="50"/>
    </location>
</feature>
<dbReference type="PANTHER" id="PTHR30371:SF0">
    <property type="entry name" value="SEC-INDEPENDENT PROTEIN TRANSLOCASE PROTEIN TATC, CHLOROPLASTIC-RELATED"/>
    <property type="match status" value="1"/>
</dbReference>
<keyword evidence="4 5" id="KW-0472">Membrane</keyword>
<evidence type="ECO:0000256" key="4">
    <source>
        <dbReference type="ARBA" id="ARBA00023136"/>
    </source>
</evidence>
<dbReference type="Pfam" id="PF00902">
    <property type="entry name" value="TatC"/>
    <property type="match status" value="1"/>
</dbReference>
<evidence type="ECO:0000256" key="5">
    <source>
        <dbReference type="HAMAP-Rule" id="MF_00902"/>
    </source>
</evidence>
<feature type="transmembrane region" description="Helical" evidence="5">
    <location>
        <begin position="168"/>
        <end position="195"/>
    </location>
</feature>
<dbReference type="EMBL" id="JADHEI010000033">
    <property type="protein sequence ID" value="MBF2735475.1"/>
    <property type="molecule type" value="Genomic_DNA"/>
</dbReference>
<keyword evidence="5" id="KW-0813">Transport</keyword>
<dbReference type="GO" id="GO:0033281">
    <property type="term" value="C:TAT protein transport complex"/>
    <property type="evidence" value="ECO:0007669"/>
    <property type="project" value="UniProtKB-UniRule"/>
</dbReference>
<gene>
    <name evidence="5 6" type="primary">tatC</name>
    <name evidence="6" type="ORF">ISN26_05290</name>
</gene>
<feature type="transmembrane region" description="Helical" evidence="5">
    <location>
        <begin position="207"/>
        <end position="224"/>
    </location>
</feature>
<feature type="transmembrane region" description="Helical" evidence="5">
    <location>
        <begin position="118"/>
        <end position="148"/>
    </location>
</feature>
<dbReference type="NCBIfam" id="TIGR00945">
    <property type="entry name" value="tatC"/>
    <property type="match status" value="1"/>
</dbReference>
<sequence length="262" mass="28482">MSGKDAPEEPAPAEELHEDGLIGHLADLRSSVLRAVLAVLAVFICLLPFSEQVFTFFADPLLASLQGAEGARVIATGVLDPFIVPLKVTFFVAFCATVPYVLYQLWRFVAPGLYRRERLLVIPIVATSTLLFYLGMAFAYLLVFKLVFEFIISVAPAAIDFLPDSGKYFSFALTAFLVFGFAFEVPVAVFILVRARVVSIAALRSKRPYVIAGSFIVAAIVTPPDVISQFLLAIPLCILYELGIAFASIWAPAPPAAEEETA</sequence>
<dbReference type="InterPro" id="IPR002033">
    <property type="entry name" value="TatC"/>
</dbReference>
<keyword evidence="3 5" id="KW-1133">Transmembrane helix</keyword>
<organism evidence="6 7">
    <name type="scientific">Candidatus Amphirhobacter heronislandensis</name>
    <dbReference type="NCBI Taxonomy" id="1732024"/>
    <lineage>
        <taxon>Bacteria</taxon>
        <taxon>Pseudomonadati</taxon>
        <taxon>Pseudomonadota</taxon>
        <taxon>Gammaproteobacteria</taxon>
        <taxon>Candidatus Tethybacterales</taxon>
        <taxon>Candidatus Tethybacteraceae</taxon>
        <taxon>Candidatus Amphirhobacter</taxon>
    </lineage>
</organism>
<evidence type="ECO:0000256" key="3">
    <source>
        <dbReference type="ARBA" id="ARBA00022989"/>
    </source>
</evidence>
<feature type="transmembrane region" description="Helical" evidence="5">
    <location>
        <begin position="230"/>
        <end position="251"/>
    </location>
</feature>